<dbReference type="Ensembl" id="ENSMMMT00000023579.1">
    <property type="protein sequence ID" value="ENSMMMP00000020751.1"/>
    <property type="gene ID" value="ENSMMMG00000018312.1"/>
</dbReference>
<accession>A0A8C5ZUX4</accession>
<dbReference type="AlphaFoldDB" id="A0A8C5ZUX4"/>
<reference evidence="2" key="2">
    <citation type="submission" date="2025-09" db="UniProtKB">
        <authorList>
            <consortium name="Ensembl"/>
        </authorList>
    </citation>
    <scope>IDENTIFICATION</scope>
</reference>
<evidence type="ECO:0000313" key="2">
    <source>
        <dbReference type="Ensembl" id="ENSMMMP00000020751.1"/>
    </source>
</evidence>
<evidence type="ECO:0000256" key="1">
    <source>
        <dbReference type="SAM" id="MobiDB-lite"/>
    </source>
</evidence>
<reference evidence="2" key="1">
    <citation type="submission" date="2025-08" db="UniProtKB">
        <authorList>
            <consortium name="Ensembl"/>
        </authorList>
    </citation>
    <scope>IDENTIFICATION</scope>
</reference>
<name>A0A8C5ZUX4_MARMA</name>
<feature type="compositionally biased region" description="Basic and acidic residues" evidence="1">
    <location>
        <begin position="98"/>
        <end position="114"/>
    </location>
</feature>
<dbReference type="GeneTree" id="ENSGT00390000014886"/>
<feature type="compositionally biased region" description="Basic and acidic residues" evidence="1">
    <location>
        <begin position="9"/>
        <end position="19"/>
    </location>
</feature>
<evidence type="ECO:0000313" key="3">
    <source>
        <dbReference type="Proteomes" id="UP000694407"/>
    </source>
</evidence>
<feature type="compositionally biased region" description="Basic and acidic residues" evidence="1">
    <location>
        <begin position="121"/>
        <end position="131"/>
    </location>
</feature>
<keyword evidence="3" id="KW-1185">Reference proteome</keyword>
<feature type="compositionally biased region" description="Low complexity" evidence="1">
    <location>
        <begin position="72"/>
        <end position="86"/>
    </location>
</feature>
<organism evidence="2 3">
    <name type="scientific">Marmota marmota marmota</name>
    <name type="common">Alpine marmot</name>
    <dbReference type="NCBI Taxonomy" id="9994"/>
    <lineage>
        <taxon>Eukaryota</taxon>
        <taxon>Metazoa</taxon>
        <taxon>Chordata</taxon>
        <taxon>Craniata</taxon>
        <taxon>Vertebrata</taxon>
        <taxon>Euteleostomi</taxon>
        <taxon>Mammalia</taxon>
        <taxon>Eutheria</taxon>
        <taxon>Euarchontoglires</taxon>
        <taxon>Glires</taxon>
        <taxon>Rodentia</taxon>
        <taxon>Sciuromorpha</taxon>
        <taxon>Sciuridae</taxon>
        <taxon>Xerinae</taxon>
        <taxon>Marmotini</taxon>
        <taxon>Marmota</taxon>
    </lineage>
</organism>
<sequence>MAHDFTGVRGEEDPFEPQRRLPGKKTRQQFQREKALLELSQRLGLQDGSASLPPEQLLSAPKQRLNTQEPHSSSPTLPSPLTLSSPVGDGKPQGIKSQSREPGLENSHDGHKNVEVLPPKPDCKLEKKKVELLVTLPGAPSARSHTGGKCTRRAGDSR</sequence>
<dbReference type="Proteomes" id="UP000694407">
    <property type="component" value="Unplaced"/>
</dbReference>
<protein>
    <submittedName>
        <fullName evidence="2">Uncharacterized protein</fullName>
    </submittedName>
</protein>
<feature type="region of interest" description="Disordered" evidence="1">
    <location>
        <begin position="1"/>
        <end position="158"/>
    </location>
</feature>
<proteinExistence type="predicted"/>